<dbReference type="InterPro" id="IPR002925">
    <property type="entry name" value="Dienelactn_hydro"/>
</dbReference>
<sequence length="249" mass="26205">MDALDGWTRSEHTDDVAGVPTTHPVWRRGSGPGVVVVHELPGLTAGVIRFGEELVAAGYTVVLPHLFGPVGREFGAVDVARVFPRVCVSREFTKIARGETTPVAGWLRSLARELHAELGGPGVGALGMCFTGGFALAMMVDDSTVAPVLCQPAVPFIGLPGRAADLNLSPADADAVRRRAADGCSVLGIRYASDPSIGTRFDTLTSLIGDAFIRVELEGSGHSTVTEHRSQVAVDAVLAFFAERLQHAP</sequence>
<accession>A0ABT4CE92</accession>
<feature type="region of interest" description="Disordered" evidence="1">
    <location>
        <begin position="1"/>
        <end position="25"/>
    </location>
</feature>
<keyword evidence="3" id="KW-0378">Hydrolase</keyword>
<keyword evidence="4" id="KW-1185">Reference proteome</keyword>
<proteinExistence type="predicted"/>
<dbReference type="RefSeq" id="WP_268112255.1">
    <property type="nucleotide sequence ID" value="NZ_JAPPUX010000004.1"/>
</dbReference>
<dbReference type="InterPro" id="IPR029058">
    <property type="entry name" value="AB_hydrolase_fold"/>
</dbReference>
<name>A0ABT4CE92_9ACTN</name>
<comment type="caution">
    <text evidence="3">The sequence shown here is derived from an EMBL/GenBank/DDBJ whole genome shotgun (WGS) entry which is preliminary data.</text>
</comment>
<dbReference type="Pfam" id="PF01738">
    <property type="entry name" value="DLH"/>
    <property type="match status" value="1"/>
</dbReference>
<feature type="domain" description="Dienelactone hydrolase" evidence="2">
    <location>
        <begin position="30"/>
        <end position="146"/>
    </location>
</feature>
<protein>
    <submittedName>
        <fullName evidence="3">Dienelactone hydrolase family protein</fullName>
    </submittedName>
</protein>
<evidence type="ECO:0000313" key="4">
    <source>
        <dbReference type="Proteomes" id="UP001074726"/>
    </source>
</evidence>
<gene>
    <name evidence="3" type="ORF">NYO98_13480</name>
</gene>
<organism evidence="3 4">
    <name type="scientific">Nocardioides pini</name>
    <dbReference type="NCBI Taxonomy" id="2975053"/>
    <lineage>
        <taxon>Bacteria</taxon>
        <taxon>Bacillati</taxon>
        <taxon>Actinomycetota</taxon>
        <taxon>Actinomycetes</taxon>
        <taxon>Propionibacteriales</taxon>
        <taxon>Nocardioidaceae</taxon>
        <taxon>Nocardioides</taxon>
    </lineage>
</organism>
<dbReference type="GO" id="GO:0016787">
    <property type="term" value="F:hydrolase activity"/>
    <property type="evidence" value="ECO:0007669"/>
    <property type="project" value="UniProtKB-KW"/>
</dbReference>
<evidence type="ECO:0000259" key="2">
    <source>
        <dbReference type="Pfam" id="PF01738"/>
    </source>
</evidence>
<dbReference type="Proteomes" id="UP001074726">
    <property type="component" value="Unassembled WGS sequence"/>
</dbReference>
<dbReference type="Gene3D" id="3.40.50.1820">
    <property type="entry name" value="alpha/beta hydrolase"/>
    <property type="match status" value="1"/>
</dbReference>
<dbReference type="SUPFAM" id="SSF53474">
    <property type="entry name" value="alpha/beta-Hydrolases"/>
    <property type="match status" value="1"/>
</dbReference>
<evidence type="ECO:0000256" key="1">
    <source>
        <dbReference type="SAM" id="MobiDB-lite"/>
    </source>
</evidence>
<dbReference type="EMBL" id="JAPPUX010000004">
    <property type="protein sequence ID" value="MCY4727293.1"/>
    <property type="molecule type" value="Genomic_DNA"/>
</dbReference>
<evidence type="ECO:0000313" key="3">
    <source>
        <dbReference type="EMBL" id="MCY4727293.1"/>
    </source>
</evidence>
<reference evidence="3" key="1">
    <citation type="submission" date="2022-08" db="EMBL/GenBank/DDBJ databases">
        <title>Genome sequencing of Nocardioides sp. STR2.</title>
        <authorList>
            <person name="So Y."/>
        </authorList>
    </citation>
    <scope>NUCLEOTIDE SEQUENCE</scope>
    <source>
        <strain evidence="3">STR2</strain>
    </source>
</reference>